<keyword evidence="2" id="KW-1185">Reference proteome</keyword>
<dbReference type="KEGG" id="clec:106664455"/>
<dbReference type="RefSeq" id="XP_014245642.1">
    <property type="nucleotide sequence ID" value="XM_014390156.2"/>
</dbReference>
<evidence type="ECO:0000313" key="1">
    <source>
        <dbReference type="EnsemblMetazoa" id="XP_014245642.1"/>
    </source>
</evidence>
<dbReference type="AlphaFoldDB" id="A0A8I6RG71"/>
<accession>A0A8I6RG71</accession>
<sequence>MRLCETLWLGLQGDVPILRARGHLGLPVLTKLASVGRRGCSAKIMNIDNGPKLFSNYKPQPNGQKNNLIQIAMDTINYRSLPNIHSHQGTKDSQFNFKEIPAYLELKNYGERVKNFFLNEMNGESKNKNGILGISYSQAKRITNSNPRHKCDM</sequence>
<evidence type="ECO:0000313" key="2">
    <source>
        <dbReference type="Proteomes" id="UP000494040"/>
    </source>
</evidence>
<reference evidence="1" key="1">
    <citation type="submission" date="2022-01" db="UniProtKB">
        <authorList>
            <consortium name="EnsemblMetazoa"/>
        </authorList>
    </citation>
    <scope>IDENTIFICATION</scope>
</reference>
<name>A0A8I6RG71_CIMLE</name>
<proteinExistence type="predicted"/>
<organism evidence="1 2">
    <name type="scientific">Cimex lectularius</name>
    <name type="common">Bed bug</name>
    <name type="synonym">Acanthia lectularia</name>
    <dbReference type="NCBI Taxonomy" id="79782"/>
    <lineage>
        <taxon>Eukaryota</taxon>
        <taxon>Metazoa</taxon>
        <taxon>Ecdysozoa</taxon>
        <taxon>Arthropoda</taxon>
        <taxon>Hexapoda</taxon>
        <taxon>Insecta</taxon>
        <taxon>Pterygota</taxon>
        <taxon>Neoptera</taxon>
        <taxon>Paraneoptera</taxon>
        <taxon>Hemiptera</taxon>
        <taxon>Heteroptera</taxon>
        <taxon>Panheteroptera</taxon>
        <taxon>Cimicomorpha</taxon>
        <taxon>Cimicidae</taxon>
        <taxon>Cimex</taxon>
    </lineage>
</organism>
<protein>
    <submittedName>
        <fullName evidence="1">Uncharacterized protein</fullName>
    </submittedName>
</protein>
<dbReference type="Proteomes" id="UP000494040">
    <property type="component" value="Unassembled WGS sequence"/>
</dbReference>
<dbReference type="EnsemblMetazoa" id="XM_014390156.2">
    <property type="protein sequence ID" value="XP_014245642.1"/>
    <property type="gene ID" value="LOC106664455"/>
</dbReference>
<dbReference type="GeneID" id="106664455"/>